<keyword evidence="3" id="KW-1185">Reference proteome</keyword>
<sequence length="153" mass="18199">LQFSGARGSDAETFLTRIEEGRALITVSDEEIFKCIPFFLSGIALYWYRSERDRWRTWRDFQTAWRARFGNPDFQFALRDEIMRRTQGEHEPIADFITCIRALFDRLSPPWSLDEQLNYAHRNMLPRLQISVPRRNVYDFASLEDAATRIERS</sequence>
<dbReference type="PANTHER" id="PTHR33223">
    <property type="entry name" value="CCHC-TYPE DOMAIN-CONTAINING PROTEIN"/>
    <property type="match status" value="1"/>
</dbReference>
<dbReference type="InterPro" id="IPR005162">
    <property type="entry name" value="Retrotrans_gag_dom"/>
</dbReference>
<dbReference type="PANTHER" id="PTHR33223:SF6">
    <property type="entry name" value="CCHC-TYPE DOMAIN-CONTAINING PROTEIN"/>
    <property type="match status" value="1"/>
</dbReference>
<dbReference type="InParanoid" id="E2B291"/>
<evidence type="ECO:0000313" key="3">
    <source>
        <dbReference type="Proteomes" id="UP000000311"/>
    </source>
</evidence>
<reference evidence="2 3" key="1">
    <citation type="journal article" date="2010" name="Science">
        <title>Genomic comparison of the ants Camponotus floridanus and Harpegnathos saltator.</title>
        <authorList>
            <person name="Bonasio R."/>
            <person name="Zhang G."/>
            <person name="Ye C."/>
            <person name="Mutti N.S."/>
            <person name="Fang X."/>
            <person name="Qin N."/>
            <person name="Donahue G."/>
            <person name="Yang P."/>
            <person name="Li Q."/>
            <person name="Li C."/>
            <person name="Zhang P."/>
            <person name="Huang Z."/>
            <person name="Berger S.L."/>
            <person name="Reinberg D."/>
            <person name="Wang J."/>
            <person name="Liebig J."/>
        </authorList>
    </citation>
    <scope>NUCLEOTIDE SEQUENCE [LARGE SCALE GENOMIC DNA]</scope>
    <source>
        <strain evidence="3">C129</strain>
    </source>
</reference>
<evidence type="ECO:0000259" key="1">
    <source>
        <dbReference type="Pfam" id="PF03732"/>
    </source>
</evidence>
<name>E2B291_CAMFO</name>
<dbReference type="OMA" id="YMEIFET"/>
<feature type="non-terminal residue" evidence="2">
    <location>
        <position position="153"/>
    </location>
</feature>
<feature type="non-terminal residue" evidence="2">
    <location>
        <position position="1"/>
    </location>
</feature>
<dbReference type="AlphaFoldDB" id="E2B291"/>
<organism evidence="3">
    <name type="scientific">Camponotus floridanus</name>
    <name type="common">Florida carpenter ant</name>
    <dbReference type="NCBI Taxonomy" id="104421"/>
    <lineage>
        <taxon>Eukaryota</taxon>
        <taxon>Metazoa</taxon>
        <taxon>Ecdysozoa</taxon>
        <taxon>Arthropoda</taxon>
        <taxon>Hexapoda</taxon>
        <taxon>Insecta</taxon>
        <taxon>Pterygota</taxon>
        <taxon>Neoptera</taxon>
        <taxon>Endopterygota</taxon>
        <taxon>Hymenoptera</taxon>
        <taxon>Apocrita</taxon>
        <taxon>Aculeata</taxon>
        <taxon>Formicoidea</taxon>
        <taxon>Formicidae</taxon>
        <taxon>Formicinae</taxon>
        <taxon>Camponotus</taxon>
    </lineage>
</organism>
<gene>
    <name evidence="2" type="ORF">EAG_06206</name>
</gene>
<accession>E2B291</accession>
<dbReference type="Proteomes" id="UP000000311">
    <property type="component" value="Unassembled WGS sequence"/>
</dbReference>
<dbReference type="Pfam" id="PF03732">
    <property type="entry name" value="Retrotrans_gag"/>
    <property type="match status" value="1"/>
</dbReference>
<feature type="domain" description="Retrotransposon gag" evidence="1">
    <location>
        <begin position="35"/>
        <end position="116"/>
    </location>
</feature>
<evidence type="ECO:0000313" key="2">
    <source>
        <dbReference type="EMBL" id="EFN60198.1"/>
    </source>
</evidence>
<proteinExistence type="predicted"/>
<protein>
    <recommendedName>
        <fullName evidence="1">Retrotransposon gag domain-containing protein</fullName>
    </recommendedName>
</protein>
<dbReference type="EMBL" id="GL445071">
    <property type="protein sequence ID" value="EFN60198.1"/>
    <property type="molecule type" value="Genomic_DNA"/>
</dbReference>
<dbReference type="OrthoDB" id="7552527at2759"/>